<dbReference type="EMBL" id="UINC01094849">
    <property type="protein sequence ID" value="SVC50440.1"/>
    <property type="molecule type" value="Genomic_DNA"/>
</dbReference>
<evidence type="ECO:0000313" key="2">
    <source>
        <dbReference type="EMBL" id="SVC50440.1"/>
    </source>
</evidence>
<feature type="non-terminal residue" evidence="2">
    <location>
        <position position="49"/>
    </location>
</feature>
<accession>A0A382MPB2</accession>
<dbReference type="Pfam" id="PF01467">
    <property type="entry name" value="CTP_transf_like"/>
    <property type="match status" value="1"/>
</dbReference>
<dbReference type="NCBIfam" id="TIGR00125">
    <property type="entry name" value="cyt_tran_rel"/>
    <property type="match status" value="1"/>
</dbReference>
<reference evidence="2" key="1">
    <citation type="submission" date="2018-05" db="EMBL/GenBank/DDBJ databases">
        <authorList>
            <person name="Lanie J.A."/>
            <person name="Ng W.-L."/>
            <person name="Kazmierczak K.M."/>
            <person name="Andrzejewski T.M."/>
            <person name="Davidsen T.M."/>
            <person name="Wayne K.J."/>
            <person name="Tettelin H."/>
            <person name="Glass J.I."/>
            <person name="Rusch D."/>
            <person name="Podicherti R."/>
            <person name="Tsui H.-C.T."/>
            <person name="Winkler M.E."/>
        </authorList>
    </citation>
    <scope>NUCLEOTIDE SEQUENCE</scope>
</reference>
<dbReference type="InterPro" id="IPR004821">
    <property type="entry name" value="Cyt_trans-like"/>
</dbReference>
<evidence type="ECO:0000259" key="1">
    <source>
        <dbReference type="Pfam" id="PF01467"/>
    </source>
</evidence>
<name>A0A382MPB2_9ZZZZ</name>
<dbReference type="InterPro" id="IPR014729">
    <property type="entry name" value="Rossmann-like_a/b/a_fold"/>
</dbReference>
<protein>
    <recommendedName>
        <fullName evidence="1">Cytidyltransferase-like domain-containing protein</fullName>
    </recommendedName>
</protein>
<gene>
    <name evidence="2" type="ORF">METZ01_LOCUS303294</name>
</gene>
<proteinExistence type="predicted"/>
<dbReference type="GO" id="GO:0003824">
    <property type="term" value="F:catalytic activity"/>
    <property type="evidence" value="ECO:0007669"/>
    <property type="project" value="InterPro"/>
</dbReference>
<feature type="domain" description="Cytidyltransferase-like" evidence="1">
    <location>
        <begin position="21"/>
        <end position="49"/>
    </location>
</feature>
<dbReference type="SUPFAM" id="SSF52374">
    <property type="entry name" value="Nucleotidylyl transferase"/>
    <property type="match status" value="1"/>
</dbReference>
<organism evidence="2">
    <name type="scientific">marine metagenome</name>
    <dbReference type="NCBI Taxonomy" id="408172"/>
    <lineage>
        <taxon>unclassified sequences</taxon>
        <taxon>metagenomes</taxon>
        <taxon>ecological metagenomes</taxon>
    </lineage>
</organism>
<sequence length="49" mass="5619">MSRELEDIKASISNNLRVSFVSGKFNVIHPGHIRLFRFAREISDYLVVG</sequence>
<dbReference type="Gene3D" id="3.40.50.620">
    <property type="entry name" value="HUPs"/>
    <property type="match status" value="1"/>
</dbReference>
<dbReference type="AlphaFoldDB" id="A0A382MPB2"/>